<organism evidence="2 3">
    <name type="scientific">Actinocrinis puniceicyclus</name>
    <dbReference type="NCBI Taxonomy" id="977794"/>
    <lineage>
        <taxon>Bacteria</taxon>
        <taxon>Bacillati</taxon>
        <taxon>Actinomycetota</taxon>
        <taxon>Actinomycetes</taxon>
        <taxon>Catenulisporales</taxon>
        <taxon>Actinospicaceae</taxon>
        <taxon>Actinocrinis</taxon>
    </lineage>
</organism>
<reference evidence="2" key="1">
    <citation type="submission" date="2021-04" db="EMBL/GenBank/DDBJ databases">
        <title>Genome based classification of Actinospica acidithermotolerans sp. nov., an actinobacterium isolated from an Indonesian hot spring.</title>
        <authorList>
            <person name="Kusuma A.B."/>
            <person name="Putra K.E."/>
            <person name="Nafisah S."/>
            <person name="Loh J."/>
            <person name="Nouioui I."/>
            <person name="Goodfellow M."/>
        </authorList>
    </citation>
    <scope>NUCLEOTIDE SEQUENCE</scope>
    <source>
        <strain evidence="2">DSM 45618</strain>
    </source>
</reference>
<sequence length="162" mass="17379">MATQPPVDEEPFTAEQAAVAAVNEAFYQAVEDGDLDTVRAVWIDGEHAGTAHCVHPGQPAVHGRSQVLMSWAVVMSRLSYLQFFITDVRVVVCGDMAVVTCAENVLTDLPHGEGEDPVGFAGGRAEATNLFRRAGDGRWLLFAHHSSPVFPSGGAEPPDEHE</sequence>
<dbReference type="Pfam" id="PF13474">
    <property type="entry name" value="SnoaL_3"/>
    <property type="match status" value="1"/>
</dbReference>
<dbReference type="PANTHER" id="PTHR34957">
    <property type="entry name" value="NUCLEAR TRANSPORT FACTOR 2 (NTF2) FAMILY PROTEIN"/>
    <property type="match status" value="1"/>
</dbReference>
<accession>A0A8J8BEZ8</accession>
<dbReference type="RefSeq" id="WP_211470870.1">
    <property type="nucleotide sequence ID" value="NZ_JAGSXH010000122.1"/>
</dbReference>
<dbReference type="AlphaFoldDB" id="A0A8J8BEZ8"/>
<dbReference type="PANTHER" id="PTHR34957:SF1">
    <property type="entry name" value="NUCLEAR TRANSPORT FACTOR 2 (NTF2) FAMILY PROTEIN"/>
    <property type="match status" value="1"/>
</dbReference>
<dbReference type="InterPro" id="IPR032710">
    <property type="entry name" value="NTF2-like_dom_sf"/>
</dbReference>
<evidence type="ECO:0000313" key="2">
    <source>
        <dbReference type="EMBL" id="MBS2966115.1"/>
    </source>
</evidence>
<dbReference type="Gene3D" id="3.10.450.50">
    <property type="match status" value="1"/>
</dbReference>
<evidence type="ECO:0000313" key="3">
    <source>
        <dbReference type="Proteomes" id="UP000677913"/>
    </source>
</evidence>
<proteinExistence type="predicted"/>
<name>A0A8J8BEZ8_9ACTN</name>
<dbReference type="Proteomes" id="UP000677913">
    <property type="component" value="Unassembled WGS sequence"/>
</dbReference>
<dbReference type="SUPFAM" id="SSF54427">
    <property type="entry name" value="NTF2-like"/>
    <property type="match status" value="1"/>
</dbReference>
<evidence type="ECO:0000259" key="1">
    <source>
        <dbReference type="Pfam" id="PF13474"/>
    </source>
</evidence>
<comment type="caution">
    <text evidence="2">The sequence shown here is derived from an EMBL/GenBank/DDBJ whole genome shotgun (WGS) entry which is preliminary data.</text>
</comment>
<keyword evidence="3" id="KW-1185">Reference proteome</keyword>
<dbReference type="EMBL" id="JAGSXH010000122">
    <property type="protein sequence ID" value="MBS2966115.1"/>
    <property type="molecule type" value="Genomic_DNA"/>
</dbReference>
<feature type="domain" description="SnoaL-like" evidence="1">
    <location>
        <begin position="19"/>
        <end position="150"/>
    </location>
</feature>
<dbReference type="InterPro" id="IPR037401">
    <property type="entry name" value="SnoaL-like"/>
</dbReference>
<protein>
    <submittedName>
        <fullName evidence="2">Nuclear transport factor 2 family protein</fullName>
    </submittedName>
</protein>
<gene>
    <name evidence="2" type="ORF">KGA66_23925</name>
</gene>